<evidence type="ECO:0000313" key="2">
    <source>
        <dbReference type="EMBL" id="OOQ47360.1"/>
    </source>
</evidence>
<name>A0AAE6YF34_STRAT</name>
<evidence type="ECO:0000313" key="4">
    <source>
        <dbReference type="Proteomes" id="UP000190306"/>
    </source>
</evidence>
<evidence type="ECO:0000313" key="5">
    <source>
        <dbReference type="Proteomes" id="UP000502504"/>
    </source>
</evidence>
<evidence type="ECO:0000256" key="1">
    <source>
        <dbReference type="SAM" id="MobiDB-lite"/>
    </source>
</evidence>
<feature type="region of interest" description="Disordered" evidence="1">
    <location>
        <begin position="187"/>
        <end position="216"/>
    </location>
</feature>
<dbReference type="EMBL" id="CP050692">
    <property type="protein sequence ID" value="QIT47684.1"/>
    <property type="molecule type" value="Genomic_DNA"/>
</dbReference>
<dbReference type="AlphaFoldDB" id="A0AAE6YF34"/>
<organism evidence="3 5">
    <name type="scientific">Streptomyces antibioticus</name>
    <dbReference type="NCBI Taxonomy" id="1890"/>
    <lineage>
        <taxon>Bacteria</taxon>
        <taxon>Bacillati</taxon>
        <taxon>Actinomycetota</taxon>
        <taxon>Actinomycetes</taxon>
        <taxon>Kitasatosporales</taxon>
        <taxon>Streptomycetaceae</taxon>
        <taxon>Streptomyces</taxon>
    </lineage>
</organism>
<keyword evidence="4" id="KW-1185">Reference proteome</keyword>
<accession>A0AAE6YF34</accession>
<protein>
    <submittedName>
        <fullName evidence="3">Uncharacterized protein</fullName>
    </submittedName>
</protein>
<evidence type="ECO:0000313" key="3">
    <source>
        <dbReference type="EMBL" id="QIT47684.1"/>
    </source>
</evidence>
<feature type="compositionally biased region" description="Basic and acidic residues" evidence="1">
    <location>
        <begin position="188"/>
        <end position="206"/>
    </location>
</feature>
<dbReference type="Proteomes" id="UP000190306">
    <property type="component" value="Chromosome"/>
</dbReference>
<reference evidence="3 5" key="2">
    <citation type="submission" date="2020-03" db="EMBL/GenBank/DDBJ databases">
        <title>Is there a link between lipid content and antibiotic production in Streptomyces?</title>
        <authorList>
            <person name="David M."/>
            <person name="Lejeune C."/>
            <person name="Abreu S."/>
            <person name="Thibessard A."/>
            <person name="Leblond P."/>
            <person name="Chaminade P."/>
            <person name="Virolle M.-J."/>
        </authorList>
    </citation>
    <scope>NUCLEOTIDE SEQUENCE [LARGE SCALE GENOMIC DNA]</scope>
    <source>
        <strain evidence="3 5">DSM 41481</strain>
    </source>
</reference>
<gene>
    <name evidence="2" type="ORF">AFM16_31995</name>
    <name evidence="3" type="ORF">HCX60_32560</name>
</gene>
<sequence>MALFNKKARTVDSLIREANAAFADFSADPEYVENVLKPVLPKLYAAVKMREFTSTDQLEAVAAPLKTLPPLDAALCAASVLHAAGRLLASDPLGESLANFVAIAGTAGAWKAVPLVKEPRDVRRLIDALNVLWRYEPSPYRELDHAQAVYAGGHLSLALGLDHDALTSRWREALRLLSEVDPALGRSPQERERITRTRQHLEREWSEQLASLSTGE</sequence>
<reference evidence="2 4" key="1">
    <citation type="submission" date="2015-07" db="EMBL/GenBank/DDBJ databases">
        <title>Draft Genome Sequence of Streptomyces antibioticus, IMRU 3720 reveals insights in the evolution of actinomycin biosynthetic gene clusters in Streptomyces.</title>
        <authorList>
            <person name="Crnovcic I."/>
            <person name="Ruckert C."/>
            <person name="Kalinowksi J."/>
            <person name="Keller U."/>
        </authorList>
    </citation>
    <scope>NUCLEOTIDE SEQUENCE [LARGE SCALE GENOMIC DNA]</scope>
    <source>
        <strain evidence="2 4">DSM 41481</strain>
    </source>
</reference>
<dbReference type="RefSeq" id="WP_078636031.1">
    <property type="nucleotide sequence ID" value="NZ_CM007717.1"/>
</dbReference>
<proteinExistence type="predicted"/>
<dbReference type="EMBL" id="LHQL01000014">
    <property type="protein sequence ID" value="OOQ47360.1"/>
    <property type="molecule type" value="Genomic_DNA"/>
</dbReference>
<dbReference type="Proteomes" id="UP000502504">
    <property type="component" value="Chromosome"/>
</dbReference>